<feature type="region of interest" description="Disordered" evidence="1">
    <location>
        <begin position="420"/>
        <end position="469"/>
    </location>
</feature>
<evidence type="ECO:0000313" key="4">
    <source>
        <dbReference type="EMBL" id="KAJ7356985.1"/>
    </source>
</evidence>
<evidence type="ECO:0000313" key="5">
    <source>
        <dbReference type="Proteomes" id="UP001218218"/>
    </source>
</evidence>
<feature type="chain" id="PRO_5041939829" evidence="3">
    <location>
        <begin position="22"/>
        <end position="469"/>
    </location>
</feature>
<feature type="signal peptide" evidence="3">
    <location>
        <begin position="1"/>
        <end position="21"/>
    </location>
</feature>
<keyword evidence="5" id="KW-1185">Reference proteome</keyword>
<dbReference type="AlphaFoldDB" id="A0AAD7EX77"/>
<feature type="transmembrane region" description="Helical" evidence="2">
    <location>
        <begin position="256"/>
        <end position="282"/>
    </location>
</feature>
<accession>A0AAD7EX77</accession>
<dbReference type="EMBL" id="JARIHO010000008">
    <property type="protein sequence ID" value="KAJ7356985.1"/>
    <property type="molecule type" value="Genomic_DNA"/>
</dbReference>
<evidence type="ECO:0000256" key="1">
    <source>
        <dbReference type="SAM" id="MobiDB-lite"/>
    </source>
</evidence>
<evidence type="ECO:0000256" key="2">
    <source>
        <dbReference type="SAM" id="Phobius"/>
    </source>
</evidence>
<sequence length="469" mass="50563">MPCQRQCWWLALLWLCVAAHAKNDLGYLEQTFYFDYNVASQAVAVPVTSQCDTIHLTWGRGAGTGPDPAAPYYLQIYTSAFVFPFVVSAGSGLSFDWEVPFGPGTLYQICMLDSNGNTGGCQAIYSMIANTTATPSCRNVTFPLGPLDVEAVTNIGALSQYGWVDQCTDIQVTPKNGTPPYIFTVAPTLHPPQNKTGTDQSAMNWTVNLSWGSPFFISVVDADMNFWAYGPLHSGEGTSTACLSGTKVSAPNMVSAVTAVVSGIGGLLVGLVAGTVGVFVFYRQRRRRARHTPLINQMGSEGYTDPFLLHTPTSAHYQAVSTQLPHDMSSSSLSPSPSYIAMQRMQKEGSHYQVEPFTPPGDRRHSSYGGSELNGEPHHATTPTAASSSAGNIYVVHHDAGRAPVTVYHQEGSEVVELPPRYIPDSSESGSATNDLRRLSAVATDGRTTPYSADDLVSPPRKPNRPRKP</sequence>
<name>A0AAD7EX77_9AGAR</name>
<feature type="region of interest" description="Disordered" evidence="1">
    <location>
        <begin position="345"/>
        <end position="388"/>
    </location>
</feature>
<gene>
    <name evidence="4" type="ORF">DFH08DRAFT_850694</name>
</gene>
<keyword evidence="3" id="KW-0732">Signal</keyword>
<evidence type="ECO:0000256" key="3">
    <source>
        <dbReference type="SAM" id="SignalP"/>
    </source>
</evidence>
<reference evidence="4" key="1">
    <citation type="submission" date="2023-03" db="EMBL/GenBank/DDBJ databases">
        <title>Massive genome expansion in bonnet fungi (Mycena s.s.) driven by repeated elements and novel gene families across ecological guilds.</title>
        <authorList>
            <consortium name="Lawrence Berkeley National Laboratory"/>
            <person name="Harder C.B."/>
            <person name="Miyauchi S."/>
            <person name="Viragh M."/>
            <person name="Kuo A."/>
            <person name="Thoen E."/>
            <person name="Andreopoulos B."/>
            <person name="Lu D."/>
            <person name="Skrede I."/>
            <person name="Drula E."/>
            <person name="Henrissat B."/>
            <person name="Morin E."/>
            <person name="Kohler A."/>
            <person name="Barry K."/>
            <person name="LaButti K."/>
            <person name="Morin E."/>
            <person name="Salamov A."/>
            <person name="Lipzen A."/>
            <person name="Mereny Z."/>
            <person name="Hegedus B."/>
            <person name="Baldrian P."/>
            <person name="Stursova M."/>
            <person name="Weitz H."/>
            <person name="Taylor A."/>
            <person name="Grigoriev I.V."/>
            <person name="Nagy L.G."/>
            <person name="Martin F."/>
            <person name="Kauserud H."/>
        </authorList>
    </citation>
    <scope>NUCLEOTIDE SEQUENCE</scope>
    <source>
        <strain evidence="4">CBHHK002</strain>
    </source>
</reference>
<comment type="caution">
    <text evidence="4">The sequence shown here is derived from an EMBL/GenBank/DDBJ whole genome shotgun (WGS) entry which is preliminary data.</text>
</comment>
<keyword evidence="2" id="KW-0812">Transmembrane</keyword>
<proteinExistence type="predicted"/>
<keyword evidence="2" id="KW-1133">Transmembrane helix</keyword>
<dbReference type="Proteomes" id="UP001218218">
    <property type="component" value="Unassembled WGS sequence"/>
</dbReference>
<organism evidence="4 5">
    <name type="scientific">Mycena albidolilacea</name>
    <dbReference type="NCBI Taxonomy" id="1033008"/>
    <lineage>
        <taxon>Eukaryota</taxon>
        <taxon>Fungi</taxon>
        <taxon>Dikarya</taxon>
        <taxon>Basidiomycota</taxon>
        <taxon>Agaricomycotina</taxon>
        <taxon>Agaricomycetes</taxon>
        <taxon>Agaricomycetidae</taxon>
        <taxon>Agaricales</taxon>
        <taxon>Marasmiineae</taxon>
        <taxon>Mycenaceae</taxon>
        <taxon>Mycena</taxon>
    </lineage>
</organism>
<keyword evidence="2" id="KW-0472">Membrane</keyword>
<protein>
    <submittedName>
        <fullName evidence="4">Uncharacterized protein</fullName>
    </submittedName>
</protein>